<evidence type="ECO:0000256" key="1">
    <source>
        <dbReference type="SAM" id="Phobius"/>
    </source>
</evidence>
<keyword evidence="1" id="KW-0472">Membrane</keyword>
<dbReference type="Proteomes" id="UP000238083">
    <property type="component" value="Unassembled WGS sequence"/>
</dbReference>
<feature type="transmembrane region" description="Helical" evidence="1">
    <location>
        <begin position="12"/>
        <end position="33"/>
    </location>
</feature>
<comment type="caution">
    <text evidence="2">The sequence shown here is derived from an EMBL/GenBank/DDBJ whole genome shotgun (WGS) entry which is preliminary data.</text>
</comment>
<keyword evidence="1" id="KW-0812">Transmembrane</keyword>
<dbReference type="AlphaFoldDB" id="A0A2T0QZT5"/>
<evidence type="ECO:0000313" key="3">
    <source>
        <dbReference type="Proteomes" id="UP000238083"/>
    </source>
</evidence>
<dbReference type="RefSeq" id="WP_146149510.1">
    <property type="nucleotide sequence ID" value="NZ_PVZF01000011.1"/>
</dbReference>
<reference evidence="2 3" key="1">
    <citation type="submission" date="2018-03" db="EMBL/GenBank/DDBJ databases">
        <title>Genomic Encyclopedia of Archaeal and Bacterial Type Strains, Phase II (KMG-II): from individual species to whole genera.</title>
        <authorList>
            <person name="Goeker M."/>
        </authorList>
    </citation>
    <scope>NUCLEOTIDE SEQUENCE [LARGE SCALE GENOMIC DNA]</scope>
    <source>
        <strain evidence="2 3">DSM 19711</strain>
    </source>
</reference>
<proteinExistence type="predicted"/>
<accession>A0A2T0QZT5</accession>
<protein>
    <submittedName>
        <fullName evidence="2">Uncharacterized protein</fullName>
    </submittedName>
</protein>
<name>A0A2T0QZT5_9ACTN</name>
<feature type="transmembrane region" description="Helical" evidence="1">
    <location>
        <begin position="113"/>
        <end position="133"/>
    </location>
</feature>
<sequence>MSRLVLLGRYPWQWLSRLVLLAVIAWCVAYALWDAHDRAVWRERGVETTGVVTEVSTGEGGFVRLDVDGTSRTILPCPDPPPRTGARVEVVRDSANPSEVRLLQQFDRVTGRALLLVAAGATVFAALLELLWLQERRDGRRTT</sequence>
<keyword evidence="3" id="KW-1185">Reference proteome</keyword>
<organism evidence="2 3">
    <name type="scientific">Kineococcus rhizosphaerae</name>
    <dbReference type="NCBI Taxonomy" id="559628"/>
    <lineage>
        <taxon>Bacteria</taxon>
        <taxon>Bacillati</taxon>
        <taxon>Actinomycetota</taxon>
        <taxon>Actinomycetes</taxon>
        <taxon>Kineosporiales</taxon>
        <taxon>Kineosporiaceae</taxon>
        <taxon>Kineococcus</taxon>
    </lineage>
</organism>
<evidence type="ECO:0000313" key="2">
    <source>
        <dbReference type="EMBL" id="PRY12192.1"/>
    </source>
</evidence>
<dbReference type="EMBL" id="PVZF01000011">
    <property type="protein sequence ID" value="PRY12192.1"/>
    <property type="molecule type" value="Genomic_DNA"/>
</dbReference>
<gene>
    <name evidence="2" type="ORF">CLV37_111149</name>
</gene>
<keyword evidence="1" id="KW-1133">Transmembrane helix</keyword>